<evidence type="ECO:0000313" key="6">
    <source>
        <dbReference type="Proteomes" id="UP000076959"/>
    </source>
</evidence>
<dbReference type="EMBL" id="LUUB01000034">
    <property type="protein sequence ID" value="OAF13569.1"/>
    <property type="molecule type" value="Genomic_DNA"/>
</dbReference>
<dbReference type="GO" id="GO:0016042">
    <property type="term" value="P:lipid catabolic process"/>
    <property type="evidence" value="ECO:0007669"/>
    <property type="project" value="UniProtKB-KW"/>
</dbReference>
<keyword evidence="4" id="KW-1133">Transmembrane helix</keyword>
<keyword evidence="3" id="KW-0443">Lipid metabolism</keyword>
<keyword evidence="1" id="KW-0378">Hydrolase</keyword>
<dbReference type="PANTHER" id="PTHR10272">
    <property type="entry name" value="PLATELET-ACTIVATING FACTOR ACETYLHYDROLASE"/>
    <property type="match status" value="1"/>
</dbReference>
<dbReference type="OrthoDB" id="569821at2"/>
<dbReference type="AlphaFoldDB" id="A0A176Z2T6"/>
<dbReference type="SUPFAM" id="SSF53474">
    <property type="entry name" value="alpha/beta-Hydrolases"/>
    <property type="match status" value="1"/>
</dbReference>
<dbReference type="GO" id="GO:0003847">
    <property type="term" value="F:1-alkyl-2-acetylglycerophosphocholine esterase activity"/>
    <property type="evidence" value="ECO:0007669"/>
    <property type="project" value="TreeGrafter"/>
</dbReference>
<evidence type="ECO:0000256" key="3">
    <source>
        <dbReference type="ARBA" id="ARBA00023098"/>
    </source>
</evidence>
<evidence type="ECO:0000256" key="4">
    <source>
        <dbReference type="SAM" id="Phobius"/>
    </source>
</evidence>
<dbReference type="Gene3D" id="3.40.50.1820">
    <property type="entry name" value="alpha/beta hydrolase"/>
    <property type="match status" value="1"/>
</dbReference>
<keyword evidence="6" id="KW-1185">Reference proteome</keyword>
<proteinExistence type="predicted"/>
<comment type="caution">
    <text evidence="5">The sequence shown here is derived from an EMBL/GenBank/DDBJ whole genome shotgun (WGS) entry which is preliminary data.</text>
</comment>
<gene>
    <name evidence="5" type="ORF">AYJ54_43345</name>
</gene>
<dbReference type="Pfam" id="PF03403">
    <property type="entry name" value="PAF-AH_p_II"/>
    <property type="match status" value="1"/>
</dbReference>
<sequence>MRILELTTAVGLIAYLACQLSPHRDGYPWLAYLPFLCVAIIVLHLMLEGARWEMLPIYFVAMASIYQEVAPQWTTDVQAQYVVGLIGLCCIGIGILLSTVFPVFELLPPTGPYLVGTSIRHFVDRSRTDPENPSNPRELMVQIWYPADRSFKGRVAAYQQRATTTVWDARFSLAKTHSIVDATLAASQTRYPLLLYAPSWNGMRTENTHLAEQLASHGYVVVGIDHPYSSFATVFPDGRIIKSKLLDEDFYSTEQSFSRFLVTAETEIRTRADDARFVLNALEKIDVADQGEPFADRLDLDHVGIFGFSLGGGVAAQACWLDRRFKACLNMDGLMAGESLKHGAIAPLFFMSEVDPSPPDSVAEISPSRRREKALDWEQFVQARKLFSTFGGYWLTIKPAKHFNFSDYAFSSPLHFFSRSGAINPARAARTIDQYALAFFESYLKGDFQPLLEEPTRDLAEIRFEKSAIDPEGKQ</sequence>
<dbReference type="Proteomes" id="UP000076959">
    <property type="component" value="Unassembled WGS sequence"/>
</dbReference>
<dbReference type="PANTHER" id="PTHR10272:SF0">
    <property type="entry name" value="PLATELET-ACTIVATING FACTOR ACETYLHYDROLASE"/>
    <property type="match status" value="1"/>
</dbReference>
<evidence type="ECO:0000256" key="2">
    <source>
        <dbReference type="ARBA" id="ARBA00022963"/>
    </source>
</evidence>
<evidence type="ECO:0000313" key="5">
    <source>
        <dbReference type="EMBL" id="OAF13569.1"/>
    </source>
</evidence>
<reference evidence="5 6" key="1">
    <citation type="submission" date="2016-03" db="EMBL/GenBank/DDBJ databases">
        <title>Draft Genome Sequence of the Strain BR 10245 (Bradyrhizobium sp.) isolated from nodules of Centrolobium paraense.</title>
        <authorList>
            <person name="Simoes-Araujo J.L.Sr."/>
            <person name="Barauna A.C."/>
            <person name="Silva K."/>
            <person name="Zilli J.E."/>
        </authorList>
    </citation>
    <scope>NUCLEOTIDE SEQUENCE [LARGE SCALE GENOMIC DNA]</scope>
    <source>
        <strain evidence="5 6">BR 10245</strain>
    </source>
</reference>
<evidence type="ECO:0000256" key="1">
    <source>
        <dbReference type="ARBA" id="ARBA00022801"/>
    </source>
</evidence>
<feature type="transmembrane region" description="Helical" evidence="4">
    <location>
        <begin position="29"/>
        <end position="47"/>
    </location>
</feature>
<dbReference type="STRING" id="1505087.AYJ54_43345"/>
<dbReference type="InterPro" id="IPR029058">
    <property type="entry name" value="AB_hydrolase_fold"/>
</dbReference>
<feature type="transmembrane region" description="Helical" evidence="4">
    <location>
        <begin position="81"/>
        <end position="104"/>
    </location>
</feature>
<accession>A0A176Z2T6</accession>
<dbReference type="RefSeq" id="WP_063697742.1">
    <property type="nucleotide sequence ID" value="NZ_LUUB01000034.1"/>
</dbReference>
<keyword evidence="4" id="KW-0472">Membrane</keyword>
<keyword evidence="4" id="KW-0812">Transmembrane</keyword>
<organism evidence="5 6">
    <name type="scientific">Bradyrhizobium centrolobii</name>
    <dbReference type="NCBI Taxonomy" id="1505087"/>
    <lineage>
        <taxon>Bacteria</taxon>
        <taxon>Pseudomonadati</taxon>
        <taxon>Pseudomonadota</taxon>
        <taxon>Alphaproteobacteria</taxon>
        <taxon>Hyphomicrobiales</taxon>
        <taxon>Nitrobacteraceae</taxon>
        <taxon>Bradyrhizobium</taxon>
    </lineage>
</organism>
<keyword evidence="2" id="KW-0442">Lipid degradation</keyword>
<evidence type="ECO:0008006" key="7">
    <source>
        <dbReference type="Google" id="ProtNLM"/>
    </source>
</evidence>
<protein>
    <recommendedName>
        <fullName evidence="7">Carboxylic ester hydrolase</fullName>
    </recommendedName>
</protein>
<name>A0A176Z2T6_9BRAD</name>